<proteinExistence type="predicted"/>
<dbReference type="SUPFAM" id="SSF57850">
    <property type="entry name" value="RING/U-box"/>
    <property type="match status" value="1"/>
</dbReference>
<dbReference type="InterPro" id="IPR013083">
    <property type="entry name" value="Znf_RING/FYVE/PHD"/>
</dbReference>
<dbReference type="Gene3D" id="3.30.40.10">
    <property type="entry name" value="Zinc/RING finger domain, C3HC4 (zinc finger)"/>
    <property type="match status" value="1"/>
</dbReference>
<dbReference type="PANTHER" id="PTHR45931">
    <property type="entry name" value="SI:CH211-59O9.10"/>
    <property type="match status" value="1"/>
</dbReference>
<dbReference type="PROSITE" id="PS50089">
    <property type="entry name" value="ZF_RING_2"/>
    <property type="match status" value="1"/>
</dbReference>
<keyword evidence="3" id="KW-0862">Zinc</keyword>
<keyword evidence="1" id="KW-0479">Metal-binding</keyword>
<protein>
    <recommendedName>
        <fullName evidence="6">RING-type domain-containing protein</fullName>
    </recommendedName>
</protein>
<dbReference type="GO" id="GO:0005634">
    <property type="term" value="C:nucleus"/>
    <property type="evidence" value="ECO:0007669"/>
    <property type="project" value="TreeGrafter"/>
</dbReference>
<name>A0A0A9BHZ2_ARUDO</name>
<dbReference type="SMART" id="SM00184">
    <property type="entry name" value="RING"/>
    <property type="match status" value="1"/>
</dbReference>
<reference evidence="7" key="2">
    <citation type="journal article" date="2015" name="Data Brief">
        <title>Shoot transcriptome of the giant reed, Arundo donax.</title>
        <authorList>
            <person name="Barrero R.A."/>
            <person name="Guerrero F.D."/>
            <person name="Moolhuijzen P."/>
            <person name="Goolsby J.A."/>
            <person name="Tidwell J."/>
            <person name="Bellgard S.E."/>
            <person name="Bellgard M.I."/>
        </authorList>
    </citation>
    <scope>NUCLEOTIDE SEQUENCE</scope>
    <source>
        <tissue evidence="7">Shoot tissue taken approximately 20 cm above the soil surface</tissue>
    </source>
</reference>
<evidence type="ECO:0000256" key="2">
    <source>
        <dbReference type="ARBA" id="ARBA00022771"/>
    </source>
</evidence>
<dbReference type="GO" id="GO:0008270">
    <property type="term" value="F:zinc ion binding"/>
    <property type="evidence" value="ECO:0007669"/>
    <property type="project" value="UniProtKB-KW"/>
</dbReference>
<dbReference type="Pfam" id="PF13639">
    <property type="entry name" value="zf-RING_2"/>
    <property type="match status" value="1"/>
</dbReference>
<dbReference type="GO" id="GO:0006511">
    <property type="term" value="P:ubiquitin-dependent protein catabolic process"/>
    <property type="evidence" value="ECO:0007669"/>
    <property type="project" value="TreeGrafter"/>
</dbReference>
<keyword evidence="2 4" id="KW-0863">Zinc-finger</keyword>
<accession>A0A0A9BHZ2</accession>
<dbReference type="EMBL" id="GBRH01238983">
    <property type="protein sequence ID" value="JAD58912.1"/>
    <property type="molecule type" value="Transcribed_RNA"/>
</dbReference>
<feature type="domain" description="RING-type" evidence="6">
    <location>
        <begin position="216"/>
        <end position="257"/>
    </location>
</feature>
<dbReference type="InterPro" id="IPR001841">
    <property type="entry name" value="Znf_RING"/>
</dbReference>
<organism evidence="7">
    <name type="scientific">Arundo donax</name>
    <name type="common">Giant reed</name>
    <name type="synonym">Donax arundinaceus</name>
    <dbReference type="NCBI Taxonomy" id="35708"/>
    <lineage>
        <taxon>Eukaryota</taxon>
        <taxon>Viridiplantae</taxon>
        <taxon>Streptophyta</taxon>
        <taxon>Embryophyta</taxon>
        <taxon>Tracheophyta</taxon>
        <taxon>Spermatophyta</taxon>
        <taxon>Magnoliopsida</taxon>
        <taxon>Liliopsida</taxon>
        <taxon>Poales</taxon>
        <taxon>Poaceae</taxon>
        <taxon>PACMAD clade</taxon>
        <taxon>Arundinoideae</taxon>
        <taxon>Arundineae</taxon>
        <taxon>Arundo</taxon>
    </lineage>
</organism>
<evidence type="ECO:0000259" key="6">
    <source>
        <dbReference type="PROSITE" id="PS50089"/>
    </source>
</evidence>
<dbReference type="InterPro" id="IPR051834">
    <property type="entry name" value="RING_finger_E3_ligase"/>
</dbReference>
<evidence type="ECO:0000256" key="4">
    <source>
        <dbReference type="PROSITE-ProRule" id="PRU00175"/>
    </source>
</evidence>
<dbReference type="GO" id="GO:0061630">
    <property type="term" value="F:ubiquitin protein ligase activity"/>
    <property type="evidence" value="ECO:0007669"/>
    <property type="project" value="TreeGrafter"/>
</dbReference>
<feature type="region of interest" description="Disordered" evidence="5">
    <location>
        <begin position="1"/>
        <end position="74"/>
    </location>
</feature>
<reference evidence="7" key="1">
    <citation type="submission" date="2014-09" db="EMBL/GenBank/DDBJ databases">
        <authorList>
            <person name="Magalhaes I.L.F."/>
            <person name="Oliveira U."/>
            <person name="Santos F.R."/>
            <person name="Vidigal T.H.D.A."/>
            <person name="Brescovit A.D."/>
            <person name="Santos A.J."/>
        </authorList>
    </citation>
    <scope>NUCLEOTIDE SEQUENCE</scope>
    <source>
        <tissue evidence="7">Shoot tissue taken approximately 20 cm above the soil surface</tissue>
    </source>
</reference>
<feature type="compositionally biased region" description="Basic residues" evidence="5">
    <location>
        <begin position="31"/>
        <end position="47"/>
    </location>
</feature>
<evidence type="ECO:0000313" key="7">
    <source>
        <dbReference type="EMBL" id="JAD58912.1"/>
    </source>
</evidence>
<evidence type="ECO:0000256" key="3">
    <source>
        <dbReference type="ARBA" id="ARBA00022833"/>
    </source>
</evidence>
<dbReference type="SMART" id="SM01197">
    <property type="entry name" value="FANCL_C"/>
    <property type="match status" value="1"/>
</dbReference>
<sequence length="265" mass="28857">MPIASKLIYFQRRPSPAPPDPDPEAPDPRRRPFRDRRRRSSLSSHHKPGQELVLGNQRDTGKSAGSTGSITEHVGGVTSSARLIRSISDHSRLPDAVQQARERLLQRLNSVDLSGRRQKTWPSETIWAGLTHPSDLGVSTSAESMLTSLTNCFQSGISTATAACKVEESTGGSFGDADKRTPVTLFPKPVPELLQHSTCREGAGQGGDRAEPSAECSICLERCGEADGLIQLRCSHVFHSACLERWLRSRGDCPYCRASVLLTSD</sequence>
<dbReference type="AlphaFoldDB" id="A0A0A9BHZ2"/>
<evidence type="ECO:0000256" key="1">
    <source>
        <dbReference type="ARBA" id="ARBA00022723"/>
    </source>
</evidence>
<evidence type="ECO:0000256" key="5">
    <source>
        <dbReference type="SAM" id="MobiDB-lite"/>
    </source>
</evidence>
<dbReference type="PANTHER" id="PTHR45931:SF5">
    <property type="entry name" value="RING-TYPE DOMAIN-CONTAINING PROTEIN"/>
    <property type="match status" value="1"/>
</dbReference>